<gene>
    <name evidence="2" type="ORF">Pan181_50700</name>
</gene>
<accession>A0A518AVT0</accession>
<sequence length="207" mass="22714">MPSSENHDQQQEEGPLELAIVGDLTDHESELTDKLLSIEPGGNCTIYFDSPGGSPYCAMSLMTLIKLRRLDVTGVVTGECSSAALWPFAACRRRIVTPFSVLLFHPMRWQSEENVGLAEAAEWARHFASLESDMDVLLADLFQVSHDMMREWITPGKYVSGRELAAAGLAELMEFHQLGSFQPNAEAPPAPNGSAGKLKPQQPAETR</sequence>
<dbReference type="InterPro" id="IPR023562">
    <property type="entry name" value="ClpP/TepA"/>
</dbReference>
<feature type="region of interest" description="Disordered" evidence="1">
    <location>
        <begin position="181"/>
        <end position="207"/>
    </location>
</feature>
<organism evidence="2 3">
    <name type="scientific">Aeoliella mucimassa</name>
    <dbReference type="NCBI Taxonomy" id="2527972"/>
    <lineage>
        <taxon>Bacteria</taxon>
        <taxon>Pseudomonadati</taxon>
        <taxon>Planctomycetota</taxon>
        <taxon>Planctomycetia</taxon>
        <taxon>Pirellulales</taxon>
        <taxon>Lacipirellulaceae</taxon>
        <taxon>Aeoliella</taxon>
    </lineage>
</organism>
<dbReference type="Gene3D" id="3.90.226.10">
    <property type="entry name" value="2-enoyl-CoA Hydratase, Chain A, domain 1"/>
    <property type="match status" value="1"/>
</dbReference>
<reference evidence="2 3" key="1">
    <citation type="submission" date="2019-02" db="EMBL/GenBank/DDBJ databases">
        <title>Deep-cultivation of Planctomycetes and their phenomic and genomic characterization uncovers novel biology.</title>
        <authorList>
            <person name="Wiegand S."/>
            <person name="Jogler M."/>
            <person name="Boedeker C."/>
            <person name="Pinto D."/>
            <person name="Vollmers J."/>
            <person name="Rivas-Marin E."/>
            <person name="Kohn T."/>
            <person name="Peeters S.H."/>
            <person name="Heuer A."/>
            <person name="Rast P."/>
            <person name="Oberbeckmann S."/>
            <person name="Bunk B."/>
            <person name="Jeske O."/>
            <person name="Meyerdierks A."/>
            <person name="Storesund J.E."/>
            <person name="Kallscheuer N."/>
            <person name="Luecker S."/>
            <person name="Lage O.M."/>
            <person name="Pohl T."/>
            <person name="Merkel B.J."/>
            <person name="Hornburger P."/>
            <person name="Mueller R.-W."/>
            <person name="Bruemmer F."/>
            <person name="Labrenz M."/>
            <person name="Spormann A.M."/>
            <person name="Op den Camp H."/>
            <person name="Overmann J."/>
            <person name="Amann R."/>
            <person name="Jetten M.S.M."/>
            <person name="Mascher T."/>
            <person name="Medema M.H."/>
            <person name="Devos D.P."/>
            <person name="Kaster A.-K."/>
            <person name="Ovreas L."/>
            <person name="Rohde M."/>
            <person name="Galperin M.Y."/>
            <person name="Jogler C."/>
        </authorList>
    </citation>
    <scope>NUCLEOTIDE SEQUENCE [LARGE SCALE GENOMIC DNA]</scope>
    <source>
        <strain evidence="2 3">Pan181</strain>
    </source>
</reference>
<keyword evidence="3" id="KW-1185">Reference proteome</keyword>
<dbReference type="AlphaFoldDB" id="A0A518AVT0"/>
<name>A0A518AVT0_9BACT</name>
<protein>
    <recommendedName>
        <fullName evidence="4">ATP-dependent Clp protease proteolytic subunit</fullName>
    </recommendedName>
</protein>
<evidence type="ECO:0000256" key="1">
    <source>
        <dbReference type="SAM" id="MobiDB-lite"/>
    </source>
</evidence>
<dbReference type="EMBL" id="CP036278">
    <property type="protein sequence ID" value="QDU58830.1"/>
    <property type="molecule type" value="Genomic_DNA"/>
</dbReference>
<evidence type="ECO:0000313" key="3">
    <source>
        <dbReference type="Proteomes" id="UP000315750"/>
    </source>
</evidence>
<dbReference type="InterPro" id="IPR029045">
    <property type="entry name" value="ClpP/crotonase-like_dom_sf"/>
</dbReference>
<proteinExistence type="predicted"/>
<evidence type="ECO:0008006" key="4">
    <source>
        <dbReference type="Google" id="ProtNLM"/>
    </source>
</evidence>
<dbReference type="RefSeq" id="WP_145251321.1">
    <property type="nucleotide sequence ID" value="NZ_CP036278.1"/>
</dbReference>
<dbReference type="SUPFAM" id="SSF52096">
    <property type="entry name" value="ClpP/crotonase"/>
    <property type="match status" value="1"/>
</dbReference>
<dbReference type="OrthoDB" id="259258at2"/>
<dbReference type="Proteomes" id="UP000315750">
    <property type="component" value="Chromosome"/>
</dbReference>
<dbReference type="Pfam" id="PF00574">
    <property type="entry name" value="CLP_protease"/>
    <property type="match status" value="1"/>
</dbReference>
<dbReference type="KEGG" id="amuc:Pan181_50700"/>
<evidence type="ECO:0000313" key="2">
    <source>
        <dbReference type="EMBL" id="QDU58830.1"/>
    </source>
</evidence>